<dbReference type="GO" id="GO:0008270">
    <property type="term" value="F:zinc ion binding"/>
    <property type="evidence" value="ECO:0007669"/>
    <property type="project" value="UniProtKB-KW"/>
</dbReference>
<keyword evidence="1" id="KW-0479">Metal-binding</keyword>
<dbReference type="PANTHER" id="PTHR16442">
    <property type="entry name" value="RING FINGER PROTEIN 17"/>
    <property type="match status" value="1"/>
</dbReference>
<dbReference type="SMART" id="SM00333">
    <property type="entry name" value="TUDOR"/>
    <property type="match status" value="5"/>
</dbReference>
<dbReference type="SUPFAM" id="SSF57845">
    <property type="entry name" value="B-box zinc-binding domain"/>
    <property type="match status" value="1"/>
</dbReference>
<evidence type="ECO:0000256" key="1">
    <source>
        <dbReference type="ARBA" id="ARBA00022723"/>
    </source>
</evidence>
<evidence type="ECO:0000256" key="5">
    <source>
        <dbReference type="SAM" id="MobiDB-lite"/>
    </source>
</evidence>
<sequence length="1891" mass="210081">MYRAPRCPNCRRDYAGPHVQGGAHQPLILKCGHTFCQACLAKIYKYLKHELACPQCKVSTPLPAGEVSFKELPPDFYALGIAAWTYTNKTPDFFAHKVEFQTRQDRDEFKGKALKGGRALCDECSQETASCRCEQCDEDLCEKCWSKLHKNNSKSKNPHHRIQIQIGVYGCEEHDNMPREFYCKDDDKPICAYCGLTGDHKGHTIIPIAQQNVEVQDLLKPAFDTAKDVLKKLYYSNVDVDKAMNKVKRESSPAANAIRMRFSHLHAMLQRRETMLLQELNANESDRLDHLGQMERSLKNNISRLETVMSDVAQSLKGTSNATPNMTEMISILNSASELPCYVIQDGVQDEPIAFQSDDEIIQHVMTHGSVDSSGRLSWDLKTQDDLPDNYVQPKIADTILSNSKLFSVTAAGKSELKTSPSGKGRGDQKKTPNPKNHVSSQNGTASQAQQQTAPAKKRGQQQQQQPAAPRKASSQAASKIIASCSSVSQNLVHVVHIRSPARFYIQRKADRPRLDRMMKALYKLCESEDKKKRMPDPLVVGLRCCCKFSADSQWYRAIIKTLPDSLQNGGQATLDPDDKGDEEKEPKVEVGYIDYGNTEWVPISRLCKIRPKYEREPDIAICCSLVDIVSTQKDGRWPREASEAFQAMVEGQEAVLMSQRGQVGNVLYVDLHQQPNDDIKDDMPISLRDALVFLELACFISPESVPKPQAIVPPKRYLPPTVPCKGDDFVVQVSHITDPQCFSVQDMEIVDYLNEMMEKIQVDYAKRIGPEWQVFCPHPGLVCMAFFQEDQRWYRGEVLRAAGKQQVEVLYVDYGNTATIHYTQLKKMTDDFLKLYRLSLPCGLVDVAPKDKEIGWTDESKLVFSQCVSFKPLDVSVMDVKEGVIRVIAYDEVEGQRVSVNALLVQRGLAETTGPGSVSAEILRGLSPKPTPILPDTTTTPSEDNTHHVDSSGDKITRESVSATTDGTPLKSPEPMLQVPSTEAAQETKPARTTPTAARSSRGSSVTIGCSRSPGQSSQLSGKYSAYTAVHVSHAEAPSCIYVQLSTAGKDGLDSLLESMTLFYKEEGDCEKTDWKEGEICGALLVREGVWCRGKIQCMLPDNNAVVLFTDYGNEEVVSIANIRALDERFQKEAPFAIRCHLVDILPAGGTAEWTKTSCDFLEERLNDLECYICKKGDIEKNSLPIDLLYELTNKERVARESAEDLASIAELLVQKGLALRKRRKVSTPEVHKNIATPHVTAQTPPSSHPTTTTTTLSPKMNSAPVTPQSSGVSSLNTTASPTSLDGPTMPDEGCPAMPADSALLLDEYENFEGTGIQEILPQYPAPPLPTLSQLQLIITFVSDNAVIHGLDVDRFEDFQQMMAAQQVACNSQKRSPPDPSSLSLCQCVCARFTLDEQWYRAKIIGITEDTVRVKYVDFGNSESLPFDRINPTPFQLNVPQYSRECVLYGIQPKSPSKIWSASAISFLLETLVEKTCVAHIRAICLKDEPLTVELTLPTGESVVRLMLSNGLVEFLADCDDLDEGGLDDASTITDGTSTPAFSRAISEDGEDVTHYNSEIPRSVVNVLQGVAETEEVMAIPGHTFNPIMLPDVGVYFWVTVSHLDEPDLLYIQYTQTSMDDPDPTIALAAQQAFSSEALVAQLASMAPNLPFLLNPQPDMPCCAQYSVDERWYRAEITEVVRKDIIMCHVRFIDYGTVEWLSLNSIRQLPVHFLELPLQCRLCRLTGIQAPADLPPNTPLQAGTQWPAAAIKRVVEMVSNKVLVAAVEEDGPIPMISLYQDTTQTLPIYYPLVEEGLADTPANSEEQLVTAAFKEVGRILSAGRGQGQRRPRLKGSDRRRSAASVRFCPRNPRWFPQGWKNDGAFTSSSPPPTCRYKLNFLEERENPFFA</sequence>
<feature type="compositionally biased region" description="Low complexity" evidence="5">
    <location>
        <begin position="992"/>
        <end position="1003"/>
    </location>
</feature>
<dbReference type="PROSITE" id="PS50304">
    <property type="entry name" value="TUDOR"/>
    <property type="match status" value="5"/>
</dbReference>
<name>A0A7M7PG19_STRPU</name>
<dbReference type="PROSITE" id="PS50119">
    <property type="entry name" value="ZF_BBOX"/>
    <property type="match status" value="2"/>
</dbReference>
<evidence type="ECO:0000313" key="9">
    <source>
        <dbReference type="EnsemblMetazoa" id="XP_030851199"/>
    </source>
</evidence>
<evidence type="ECO:0000259" key="7">
    <source>
        <dbReference type="PROSITE" id="PS50119"/>
    </source>
</evidence>
<feature type="region of interest" description="Disordered" evidence="5">
    <location>
        <begin position="412"/>
        <end position="476"/>
    </location>
</feature>
<evidence type="ECO:0008006" key="11">
    <source>
        <dbReference type="Google" id="ProtNLM"/>
    </source>
</evidence>
<dbReference type="Pfam" id="PF00567">
    <property type="entry name" value="TUDOR"/>
    <property type="match status" value="6"/>
</dbReference>
<dbReference type="OMA" id="ARVHYPL"/>
<dbReference type="SMART" id="SM00184">
    <property type="entry name" value="RING"/>
    <property type="match status" value="1"/>
</dbReference>
<dbReference type="GeneID" id="593101"/>
<dbReference type="InterPro" id="IPR000315">
    <property type="entry name" value="Znf_B-box"/>
</dbReference>
<dbReference type="Proteomes" id="UP000007110">
    <property type="component" value="Unassembled WGS sequence"/>
</dbReference>
<dbReference type="InterPro" id="IPR017907">
    <property type="entry name" value="Znf_RING_CS"/>
</dbReference>
<dbReference type="CDD" id="cd19756">
    <property type="entry name" value="Bbox2"/>
    <property type="match status" value="1"/>
</dbReference>
<reference evidence="9" key="2">
    <citation type="submission" date="2021-01" db="UniProtKB">
        <authorList>
            <consortium name="EnsemblMetazoa"/>
        </authorList>
    </citation>
    <scope>IDENTIFICATION</scope>
</reference>
<reference evidence="10" key="1">
    <citation type="submission" date="2015-02" db="EMBL/GenBank/DDBJ databases">
        <title>Genome sequencing for Strongylocentrotus purpuratus.</title>
        <authorList>
            <person name="Murali S."/>
            <person name="Liu Y."/>
            <person name="Vee V."/>
            <person name="English A."/>
            <person name="Wang M."/>
            <person name="Skinner E."/>
            <person name="Han Y."/>
            <person name="Muzny D.M."/>
            <person name="Worley K.C."/>
            <person name="Gibbs R.A."/>
        </authorList>
    </citation>
    <scope>NUCLEOTIDE SEQUENCE</scope>
</reference>
<feature type="compositionally biased region" description="Polar residues" evidence="5">
    <location>
        <begin position="1261"/>
        <end position="1287"/>
    </location>
</feature>
<dbReference type="FunCoup" id="A0A7M7PG19">
    <property type="interactions" value="142"/>
</dbReference>
<keyword evidence="10" id="KW-1185">Reference proteome</keyword>
<dbReference type="InterPro" id="IPR035437">
    <property type="entry name" value="SNase_OB-fold_sf"/>
</dbReference>
<keyword evidence="2 4" id="KW-0863">Zinc-finger</keyword>
<dbReference type="InterPro" id="IPR027370">
    <property type="entry name" value="Znf-RING_euk"/>
</dbReference>
<evidence type="ECO:0000256" key="3">
    <source>
        <dbReference type="ARBA" id="ARBA00022833"/>
    </source>
</evidence>
<feature type="compositionally biased region" description="Basic and acidic residues" evidence="5">
    <location>
        <begin position="945"/>
        <end position="959"/>
    </location>
</feature>
<feature type="compositionally biased region" description="Low complexity" evidence="5">
    <location>
        <begin position="1245"/>
        <end position="1260"/>
    </location>
</feature>
<dbReference type="SUPFAM" id="SSF63748">
    <property type="entry name" value="Tudor/PWWP/MBT"/>
    <property type="match status" value="5"/>
</dbReference>
<organism evidence="9 10">
    <name type="scientific">Strongylocentrotus purpuratus</name>
    <name type="common">Purple sea urchin</name>
    <dbReference type="NCBI Taxonomy" id="7668"/>
    <lineage>
        <taxon>Eukaryota</taxon>
        <taxon>Metazoa</taxon>
        <taxon>Echinodermata</taxon>
        <taxon>Eleutherozoa</taxon>
        <taxon>Echinozoa</taxon>
        <taxon>Echinoidea</taxon>
        <taxon>Euechinoidea</taxon>
        <taxon>Echinacea</taxon>
        <taxon>Camarodonta</taxon>
        <taxon>Echinidea</taxon>
        <taxon>Strongylocentrotidae</taxon>
        <taxon>Strongylocentrotus</taxon>
    </lineage>
</organism>
<dbReference type="Pfam" id="PF13445">
    <property type="entry name" value="zf-RING_UBOX"/>
    <property type="match status" value="1"/>
</dbReference>
<feature type="domain" description="Tudor" evidence="8">
    <location>
        <begin position="777"/>
        <end position="836"/>
    </location>
</feature>
<feature type="compositionally biased region" description="Polar residues" evidence="5">
    <location>
        <begin position="1004"/>
        <end position="1017"/>
    </location>
</feature>
<dbReference type="FunFam" id="2.30.30.140:FF:000018">
    <property type="entry name" value="Serine/threonine-protein kinase 31"/>
    <property type="match status" value="3"/>
</dbReference>
<feature type="domain" description="B box-type" evidence="7">
    <location>
        <begin position="116"/>
        <end position="164"/>
    </location>
</feature>
<dbReference type="InterPro" id="IPR001841">
    <property type="entry name" value="Znf_RING"/>
</dbReference>
<feature type="domain" description="Tudor" evidence="8">
    <location>
        <begin position="1380"/>
        <end position="1441"/>
    </location>
</feature>
<proteinExistence type="predicted"/>
<dbReference type="InterPro" id="IPR002999">
    <property type="entry name" value="Tudor"/>
</dbReference>
<feature type="compositionally biased region" description="Low complexity" evidence="5">
    <location>
        <begin position="440"/>
        <end position="476"/>
    </location>
</feature>
<dbReference type="InParanoid" id="A0A7M7PG19"/>
<evidence type="ECO:0000256" key="2">
    <source>
        <dbReference type="ARBA" id="ARBA00022771"/>
    </source>
</evidence>
<dbReference type="CDD" id="cd19757">
    <property type="entry name" value="Bbox1"/>
    <property type="match status" value="1"/>
</dbReference>
<feature type="domain" description="RING-type" evidence="6">
    <location>
        <begin position="7"/>
        <end position="57"/>
    </location>
</feature>
<evidence type="ECO:0000256" key="4">
    <source>
        <dbReference type="PROSITE-ProRule" id="PRU00024"/>
    </source>
</evidence>
<dbReference type="CDD" id="cd20379">
    <property type="entry name" value="Tudor_dTUD-like"/>
    <property type="match status" value="1"/>
</dbReference>
<dbReference type="PROSITE" id="PS50089">
    <property type="entry name" value="ZF_RING_2"/>
    <property type="match status" value="1"/>
</dbReference>
<dbReference type="Pfam" id="PF00643">
    <property type="entry name" value="zf-B_box"/>
    <property type="match status" value="1"/>
</dbReference>
<feature type="domain" description="B box-type" evidence="7">
    <location>
        <begin position="171"/>
        <end position="208"/>
    </location>
</feature>
<dbReference type="Gene3D" id="2.30.30.140">
    <property type="match status" value="5"/>
</dbReference>
<dbReference type="KEGG" id="spu:593101"/>
<dbReference type="SMART" id="SM00336">
    <property type="entry name" value="BBOX"/>
    <property type="match status" value="2"/>
</dbReference>
<feature type="region of interest" description="Disordered" evidence="5">
    <location>
        <begin position="1824"/>
        <end position="1844"/>
    </location>
</feature>
<evidence type="ECO:0000313" key="10">
    <source>
        <dbReference type="Proteomes" id="UP000007110"/>
    </source>
</evidence>
<accession>A0A7M7PG19</accession>
<dbReference type="PANTHER" id="PTHR16442:SF1">
    <property type="entry name" value="RING FINGER PROTEIN 17"/>
    <property type="match status" value="1"/>
</dbReference>
<dbReference type="Gene3D" id="3.30.160.60">
    <property type="entry name" value="Classic Zinc Finger"/>
    <property type="match status" value="1"/>
</dbReference>
<dbReference type="EnsemblMetazoa" id="XM_030995339">
    <property type="protein sequence ID" value="XP_030851199"/>
    <property type="gene ID" value="LOC593101"/>
</dbReference>
<evidence type="ECO:0000259" key="6">
    <source>
        <dbReference type="PROSITE" id="PS50089"/>
    </source>
</evidence>
<dbReference type="SUPFAM" id="SSF57850">
    <property type="entry name" value="RING/U-box"/>
    <property type="match status" value="1"/>
</dbReference>
<feature type="region of interest" description="Disordered" evidence="5">
    <location>
        <begin position="921"/>
        <end position="1017"/>
    </location>
</feature>
<feature type="domain" description="Tudor" evidence="8">
    <location>
        <begin position="1075"/>
        <end position="1134"/>
    </location>
</feature>
<keyword evidence="3" id="KW-0862">Zinc</keyword>
<dbReference type="OrthoDB" id="5800423at2759"/>
<protein>
    <recommendedName>
        <fullName evidence="11">Ring finger protein 17</fullName>
    </recommendedName>
</protein>
<dbReference type="InterPro" id="IPR013083">
    <property type="entry name" value="Znf_RING/FYVE/PHD"/>
</dbReference>
<feature type="region of interest" description="Disordered" evidence="5">
    <location>
        <begin position="1226"/>
        <end position="1288"/>
    </location>
</feature>
<dbReference type="RefSeq" id="XP_030851199.1">
    <property type="nucleotide sequence ID" value="XM_030995339.1"/>
</dbReference>
<dbReference type="Gene3D" id="2.40.50.90">
    <property type="match status" value="5"/>
</dbReference>
<dbReference type="PROSITE" id="PS00518">
    <property type="entry name" value="ZF_RING_1"/>
    <property type="match status" value="1"/>
</dbReference>
<dbReference type="Gene3D" id="3.30.40.10">
    <property type="entry name" value="Zinc/RING finger domain, C3HC4 (zinc finger)"/>
    <property type="match status" value="1"/>
</dbReference>
<feature type="domain" description="Tudor" evidence="8">
    <location>
        <begin position="538"/>
        <end position="617"/>
    </location>
</feature>
<feature type="domain" description="Tudor" evidence="8">
    <location>
        <begin position="1656"/>
        <end position="1717"/>
    </location>
</feature>
<evidence type="ECO:0000259" key="8">
    <source>
        <dbReference type="PROSITE" id="PS50304"/>
    </source>
</evidence>